<reference evidence="1" key="1">
    <citation type="submission" date="2019-12" db="EMBL/GenBank/DDBJ databases">
        <title>Genome sequencing and annotation of Brassica cretica.</title>
        <authorList>
            <person name="Studholme D.J."/>
            <person name="Sarris P."/>
        </authorList>
    </citation>
    <scope>NUCLEOTIDE SEQUENCE</scope>
    <source>
        <strain evidence="1">PFS-109/04</strain>
        <tissue evidence="1">Leaf</tissue>
    </source>
</reference>
<protein>
    <recommendedName>
        <fullName evidence="3">Reverse transcriptase zinc-binding domain-containing protein</fullName>
    </recommendedName>
</protein>
<evidence type="ECO:0000313" key="1">
    <source>
        <dbReference type="EMBL" id="KAF3485017.1"/>
    </source>
</evidence>
<sequence>MTKSEKAKGNGERIVESNREVWNIISRRLGARQFIGHWDAFLNWINDTGSPPATLLKYPVSQDTIYLLWREKNSQPHEGPHLPASGLFKQLDRCVKDAILARIHRNGFRDLLSFGAVALKTTALTSCESFASANTGTVLCIETHSLELGTCREVWNIISRRLGAHQFIGHWDAFLNWLNDTGSPPATLLKYLVSQDTIYLLWREKNSQPHEGPHLPASGLFKQLDTCVKDAILARIHRNGFRDLLSLWFAHE</sequence>
<accession>A0A8S9MVS5</accession>
<name>A0A8S9MVS5_BRACR</name>
<gene>
    <name evidence="1" type="ORF">F2Q69_00055629</name>
</gene>
<organism evidence="1 2">
    <name type="scientific">Brassica cretica</name>
    <name type="common">Mustard</name>
    <dbReference type="NCBI Taxonomy" id="69181"/>
    <lineage>
        <taxon>Eukaryota</taxon>
        <taxon>Viridiplantae</taxon>
        <taxon>Streptophyta</taxon>
        <taxon>Embryophyta</taxon>
        <taxon>Tracheophyta</taxon>
        <taxon>Spermatophyta</taxon>
        <taxon>Magnoliopsida</taxon>
        <taxon>eudicotyledons</taxon>
        <taxon>Gunneridae</taxon>
        <taxon>Pentapetalae</taxon>
        <taxon>rosids</taxon>
        <taxon>malvids</taxon>
        <taxon>Brassicales</taxon>
        <taxon>Brassicaceae</taxon>
        <taxon>Brassiceae</taxon>
        <taxon>Brassica</taxon>
    </lineage>
</organism>
<dbReference type="AlphaFoldDB" id="A0A8S9MVS5"/>
<evidence type="ECO:0000313" key="2">
    <source>
        <dbReference type="Proteomes" id="UP000712600"/>
    </source>
</evidence>
<dbReference type="EMBL" id="QGKX02002183">
    <property type="protein sequence ID" value="KAF3485017.1"/>
    <property type="molecule type" value="Genomic_DNA"/>
</dbReference>
<evidence type="ECO:0008006" key="3">
    <source>
        <dbReference type="Google" id="ProtNLM"/>
    </source>
</evidence>
<comment type="caution">
    <text evidence="1">The sequence shown here is derived from an EMBL/GenBank/DDBJ whole genome shotgun (WGS) entry which is preliminary data.</text>
</comment>
<dbReference type="Proteomes" id="UP000712600">
    <property type="component" value="Unassembled WGS sequence"/>
</dbReference>
<proteinExistence type="predicted"/>